<reference evidence="3 4" key="1">
    <citation type="submission" date="2015-01" db="EMBL/GenBank/DDBJ databases">
        <title>The Genome Sequence of Capronia semiimmersa CBS27337.</title>
        <authorList>
            <consortium name="The Broad Institute Genomics Platform"/>
            <person name="Cuomo C."/>
            <person name="de Hoog S."/>
            <person name="Gorbushina A."/>
            <person name="Stielow B."/>
            <person name="Teixiera M."/>
            <person name="Abouelleil A."/>
            <person name="Chapman S.B."/>
            <person name="Priest M."/>
            <person name="Young S.K."/>
            <person name="Wortman J."/>
            <person name="Nusbaum C."/>
            <person name="Birren B."/>
        </authorList>
    </citation>
    <scope>NUCLEOTIDE SEQUENCE [LARGE SCALE GENOMIC DNA]</scope>
    <source>
        <strain evidence="3 4">CBS 27337</strain>
    </source>
</reference>
<feature type="region of interest" description="Disordered" evidence="1">
    <location>
        <begin position="84"/>
        <end position="120"/>
    </location>
</feature>
<name>A0A0D2FXN6_9EURO</name>
<dbReference type="Pfam" id="PF14420">
    <property type="entry name" value="Clr5"/>
    <property type="match status" value="1"/>
</dbReference>
<evidence type="ECO:0000313" key="4">
    <source>
        <dbReference type="Proteomes" id="UP000054266"/>
    </source>
</evidence>
<evidence type="ECO:0000313" key="3">
    <source>
        <dbReference type="EMBL" id="KIW71230.1"/>
    </source>
</evidence>
<feature type="domain" description="Clr5" evidence="2">
    <location>
        <begin position="28"/>
        <end position="78"/>
    </location>
</feature>
<dbReference type="AlphaFoldDB" id="A0A0D2FXN6"/>
<evidence type="ECO:0000256" key="1">
    <source>
        <dbReference type="SAM" id="MobiDB-lite"/>
    </source>
</evidence>
<dbReference type="Proteomes" id="UP000054266">
    <property type="component" value="Unassembled WGS sequence"/>
</dbReference>
<protein>
    <recommendedName>
        <fullName evidence="2">Clr5 domain-containing protein</fullName>
    </recommendedName>
</protein>
<organism evidence="3 4">
    <name type="scientific">Phialophora macrospora</name>
    <dbReference type="NCBI Taxonomy" id="1851006"/>
    <lineage>
        <taxon>Eukaryota</taxon>
        <taxon>Fungi</taxon>
        <taxon>Dikarya</taxon>
        <taxon>Ascomycota</taxon>
        <taxon>Pezizomycotina</taxon>
        <taxon>Eurotiomycetes</taxon>
        <taxon>Chaetothyriomycetidae</taxon>
        <taxon>Chaetothyriales</taxon>
        <taxon>Herpotrichiellaceae</taxon>
        <taxon>Phialophora</taxon>
    </lineage>
</organism>
<sequence length="664" mass="74556">MQSARLTQRADPFIQQDPNNPRYSRRLSKEQWEHLKPQVSELFYQGVSTADTLRHLQVRFNVHITRSQLDTQMRKWEFVQKNEPSKFVADPTPGESTSSEQILQSKIQEASPTSKHALPTPALNEEEPYATAEGPTAIVAYPQLRLPAYVPTIMVRRIWLSELSSAVRSPWQQRIALSERSLEILPEMARTVLILTDLKRFSEAFELLYLITSAINDVIQSDQLWGPQLVFVATTCARSAWTDEQVLIANVLVEQLCYWRDQYSDHDRNLLPDTSLIGELPSLLTLAESLLAKVSASGPSKYWSITHYSANTLREELGGGKGFCPAVRSGTKALWTKDPRDWPGDVLNSFLASYDFRRFFLEALTKVEHCICRSSVMDDLLKKQWPPDEGPSPSFAQALAGLALEYHRLTKHHASGPFPWSFILVELLDRLTVQAVATLPFVLAALIRKSNNIDNTAGTLQRCYDRLYRAAQEVRQALVANGMEENTEYEGFIEVYLDQLNSQPKTDPSLSITHSSRLLRAAAAMAGISVILNDGKLECPVEAFGVRAGRNHYGGERATVRPQIRLQQQERGLISSSHPDPTMARSYTSSVSSGFRSFKDLSRRPQSNVSLSRVSGVTASTGRWSERMSWKFSGVTSLSSNPSLRESSITDVFMDGVEEEGWEG</sequence>
<feature type="region of interest" description="Disordered" evidence="1">
    <location>
        <begin position="1"/>
        <end position="23"/>
    </location>
</feature>
<dbReference type="InterPro" id="IPR025676">
    <property type="entry name" value="Clr5_dom"/>
</dbReference>
<proteinExistence type="predicted"/>
<dbReference type="EMBL" id="KN846957">
    <property type="protein sequence ID" value="KIW71230.1"/>
    <property type="molecule type" value="Genomic_DNA"/>
</dbReference>
<dbReference type="HOGENOM" id="CLU_398477_0_0_1"/>
<feature type="compositionally biased region" description="Polar residues" evidence="1">
    <location>
        <begin position="94"/>
        <end position="114"/>
    </location>
</feature>
<keyword evidence="4" id="KW-1185">Reference proteome</keyword>
<gene>
    <name evidence="3" type="ORF">PV04_03418</name>
</gene>
<accession>A0A0D2FXN6</accession>
<evidence type="ECO:0000259" key="2">
    <source>
        <dbReference type="Pfam" id="PF14420"/>
    </source>
</evidence>